<protein>
    <recommendedName>
        <fullName evidence="3">Knr4/Smi1-like domain-containing protein</fullName>
    </recommendedName>
</protein>
<name>A0A512MB74_9BACT</name>
<keyword evidence="2" id="KW-1185">Reference proteome</keyword>
<accession>A0A512MB74</accession>
<reference evidence="1 2" key="1">
    <citation type="submission" date="2019-07" db="EMBL/GenBank/DDBJ databases">
        <title>Whole genome shotgun sequence of Brevifollis gellanilyticus NBRC 108608.</title>
        <authorList>
            <person name="Hosoyama A."/>
            <person name="Uohara A."/>
            <person name="Ohji S."/>
            <person name="Ichikawa N."/>
        </authorList>
    </citation>
    <scope>NUCLEOTIDE SEQUENCE [LARGE SCALE GENOMIC DNA]</scope>
    <source>
        <strain evidence="1 2">NBRC 108608</strain>
    </source>
</reference>
<dbReference type="AlphaFoldDB" id="A0A512MB74"/>
<evidence type="ECO:0008006" key="3">
    <source>
        <dbReference type="Google" id="ProtNLM"/>
    </source>
</evidence>
<sequence length="202" mass="22988">MSKESFAAKVETFISTTSAKGSQIGGLLLARSSNEEIARWETNYGVKFTDEIAGYATVLGNGIRPSDAEARRSVFEFMPGYEFISLDMGLEYLKHYKRPDVLVSRRFRKHFKNSYLVPFSSNVVDFVSFCRDPQGGTGVMLERNSRAVASEIWFSAASFFDFQTKCWELGGYKLDANRNVFQWDTEVIQSLQEQFSGEFIHD</sequence>
<dbReference type="Proteomes" id="UP000321577">
    <property type="component" value="Unassembled WGS sequence"/>
</dbReference>
<dbReference type="EMBL" id="BKAG01000023">
    <property type="protein sequence ID" value="GEP43986.1"/>
    <property type="molecule type" value="Genomic_DNA"/>
</dbReference>
<gene>
    <name evidence="1" type="ORF">BGE01nite_32770</name>
</gene>
<organism evidence="1 2">
    <name type="scientific">Brevifollis gellanilyticus</name>
    <dbReference type="NCBI Taxonomy" id="748831"/>
    <lineage>
        <taxon>Bacteria</taxon>
        <taxon>Pseudomonadati</taxon>
        <taxon>Verrucomicrobiota</taxon>
        <taxon>Verrucomicrobiia</taxon>
        <taxon>Verrucomicrobiales</taxon>
        <taxon>Verrucomicrobiaceae</taxon>
    </lineage>
</organism>
<evidence type="ECO:0000313" key="1">
    <source>
        <dbReference type="EMBL" id="GEP43986.1"/>
    </source>
</evidence>
<proteinExistence type="predicted"/>
<dbReference type="RefSeq" id="WP_146851546.1">
    <property type="nucleotide sequence ID" value="NZ_BKAG01000023.1"/>
</dbReference>
<evidence type="ECO:0000313" key="2">
    <source>
        <dbReference type="Proteomes" id="UP000321577"/>
    </source>
</evidence>
<comment type="caution">
    <text evidence="1">The sequence shown here is derived from an EMBL/GenBank/DDBJ whole genome shotgun (WGS) entry which is preliminary data.</text>
</comment>